<evidence type="ECO:0000313" key="4">
    <source>
        <dbReference type="EMBL" id="KAK6750815.1"/>
    </source>
</evidence>
<proteinExistence type="inferred from homology"/>
<accession>A0ABR1DK18</accession>
<name>A0ABR1DK18_NECAM</name>
<evidence type="ECO:0000256" key="1">
    <source>
        <dbReference type="ARBA" id="ARBA00007917"/>
    </source>
</evidence>
<evidence type="ECO:0000256" key="2">
    <source>
        <dbReference type="ARBA" id="ARBA00014801"/>
    </source>
</evidence>
<dbReference type="EMBL" id="JAVFWL010000004">
    <property type="protein sequence ID" value="KAK6750815.1"/>
    <property type="molecule type" value="Genomic_DNA"/>
</dbReference>
<organism evidence="4 5">
    <name type="scientific">Necator americanus</name>
    <name type="common">Human hookworm</name>
    <dbReference type="NCBI Taxonomy" id="51031"/>
    <lineage>
        <taxon>Eukaryota</taxon>
        <taxon>Metazoa</taxon>
        <taxon>Ecdysozoa</taxon>
        <taxon>Nematoda</taxon>
        <taxon>Chromadorea</taxon>
        <taxon>Rhabditida</taxon>
        <taxon>Rhabditina</taxon>
        <taxon>Rhabditomorpha</taxon>
        <taxon>Strongyloidea</taxon>
        <taxon>Ancylostomatidae</taxon>
        <taxon>Bunostominae</taxon>
        <taxon>Necator</taxon>
    </lineage>
</organism>
<protein>
    <recommendedName>
        <fullName evidence="2">Cysteine-rich DPF motif domain-containing protein 1</fullName>
    </recommendedName>
</protein>
<keyword evidence="5" id="KW-1185">Reference proteome</keyword>
<reference evidence="4 5" key="1">
    <citation type="submission" date="2023-08" db="EMBL/GenBank/DDBJ databases">
        <title>A Necator americanus chromosomal reference genome.</title>
        <authorList>
            <person name="Ilik V."/>
            <person name="Petrzelkova K.J."/>
            <person name="Pardy F."/>
            <person name="Fuh T."/>
            <person name="Niatou-Singa F.S."/>
            <person name="Gouil Q."/>
            <person name="Baker L."/>
            <person name="Ritchie M.E."/>
            <person name="Jex A.R."/>
            <person name="Gazzola D."/>
            <person name="Li H."/>
            <person name="Toshio Fujiwara R."/>
            <person name="Zhan B."/>
            <person name="Aroian R.V."/>
            <person name="Pafco B."/>
            <person name="Schwarz E.M."/>
        </authorList>
    </citation>
    <scope>NUCLEOTIDE SEQUENCE [LARGE SCALE GENOMIC DNA]</scope>
    <source>
        <strain evidence="4 5">Aroian</strain>
        <tissue evidence="4">Whole animal</tissue>
    </source>
</reference>
<feature type="domain" description="Cysteine-rich DPF motif" evidence="3">
    <location>
        <begin position="90"/>
        <end position="185"/>
    </location>
</feature>
<dbReference type="PANTHER" id="PTHR31849:SF1">
    <property type="entry name" value="CYSTEINE-RICH DPF MOTIF DOMAIN-CONTAINING PROTEIN 1"/>
    <property type="match status" value="1"/>
</dbReference>
<evidence type="ECO:0000313" key="5">
    <source>
        <dbReference type="Proteomes" id="UP001303046"/>
    </source>
</evidence>
<dbReference type="InterPro" id="IPR018785">
    <property type="entry name" value="CDPF1_dom"/>
</dbReference>
<dbReference type="Pfam" id="PF10170">
    <property type="entry name" value="C6_DPF"/>
    <property type="match status" value="1"/>
</dbReference>
<evidence type="ECO:0000259" key="3">
    <source>
        <dbReference type="Pfam" id="PF10170"/>
    </source>
</evidence>
<gene>
    <name evidence="4" type="primary">Necator_chrIV.g15948</name>
    <name evidence="4" type="ORF">RB195_002653</name>
</gene>
<dbReference type="PRINTS" id="PR01995">
    <property type="entry name" value="UPF0595"/>
</dbReference>
<dbReference type="InterPro" id="IPR042426">
    <property type="entry name" value="CDPF1"/>
</dbReference>
<dbReference type="PANTHER" id="PTHR31849">
    <property type="entry name" value="CYSTEINE-RICH PDF MOTIF DOMAIN-CONTAINING PROTEIN 1"/>
    <property type="match status" value="1"/>
</dbReference>
<sequence>MLQRKLFQLRCRGKRSLLHLRRRDSRKILVYKRYVEKRACCGWLTIMTSQNNGDYESATQSVVTDCSAKEGNENPNREEDVTNLEPFVQFQCAICRMNEKCFFGDLKKSDGFYPSTVFYMRDPFVPPQRVKGRKPLLSDFLVLGSLCSLCNQSVCLDKTCSIYFGALFCTTCITRERRRFPEMLLQMVAKAQSSSTKSPK</sequence>
<comment type="similarity">
    <text evidence="1">Belongs to the CDPF1 family.</text>
</comment>
<dbReference type="Proteomes" id="UP001303046">
    <property type="component" value="Unassembled WGS sequence"/>
</dbReference>
<comment type="caution">
    <text evidence="4">The sequence shown here is derived from an EMBL/GenBank/DDBJ whole genome shotgun (WGS) entry which is preliminary data.</text>
</comment>